<name>A0A183T0J9_SCHSO</name>
<proteinExistence type="predicted"/>
<evidence type="ECO:0000313" key="2">
    <source>
        <dbReference type="Proteomes" id="UP000275846"/>
    </source>
</evidence>
<evidence type="ECO:0000313" key="3">
    <source>
        <dbReference type="WBParaSite" id="SSLN_0001037001-mRNA-1"/>
    </source>
</evidence>
<keyword evidence="2" id="KW-1185">Reference proteome</keyword>
<dbReference type="OrthoDB" id="6326277at2759"/>
<organism evidence="3">
    <name type="scientific">Schistocephalus solidus</name>
    <name type="common">Tapeworm</name>
    <dbReference type="NCBI Taxonomy" id="70667"/>
    <lineage>
        <taxon>Eukaryota</taxon>
        <taxon>Metazoa</taxon>
        <taxon>Spiralia</taxon>
        <taxon>Lophotrochozoa</taxon>
        <taxon>Platyhelminthes</taxon>
        <taxon>Cestoda</taxon>
        <taxon>Eucestoda</taxon>
        <taxon>Diphyllobothriidea</taxon>
        <taxon>Diphyllobothriidae</taxon>
        <taxon>Schistocephalus</taxon>
    </lineage>
</organism>
<protein>
    <submittedName>
        <fullName evidence="1 3">Uncharacterized protein</fullName>
    </submittedName>
</protein>
<dbReference type="Proteomes" id="UP000275846">
    <property type="component" value="Unassembled WGS sequence"/>
</dbReference>
<sequence>MCLHFTKRLFYGDVATGARRQAGQKRRYKDTLKKFLKQLQINPVTWKNLARMAWKRSVKTDAAIYEANRIAADMAKSVACKSQAPPDQHRQCRCPANVPTLPTHIPRANRPGRKSSNSMQQQSLNLNYCHTCLRPLDDNRPNQLHRCPAAHDYRHHPPSSTPCADHDDESHLNHSCHLSSHLRIPATCYLQHPAIPSISDGTRH</sequence>
<evidence type="ECO:0000313" key="1">
    <source>
        <dbReference type="EMBL" id="VDL96379.1"/>
    </source>
</evidence>
<gene>
    <name evidence="1" type="ORF">SSLN_LOCUS9994</name>
</gene>
<dbReference type="AlphaFoldDB" id="A0A183T0J9"/>
<accession>A0A183T0J9</accession>
<dbReference type="WBParaSite" id="SSLN_0001037001-mRNA-1">
    <property type="protein sequence ID" value="SSLN_0001037001-mRNA-1"/>
    <property type="gene ID" value="SSLN_0001037001"/>
</dbReference>
<reference evidence="3" key="1">
    <citation type="submission" date="2016-06" db="UniProtKB">
        <authorList>
            <consortium name="WormBaseParasite"/>
        </authorList>
    </citation>
    <scope>IDENTIFICATION</scope>
</reference>
<dbReference type="EMBL" id="UYSU01035590">
    <property type="protein sequence ID" value="VDL96379.1"/>
    <property type="molecule type" value="Genomic_DNA"/>
</dbReference>
<reference evidence="1 2" key="2">
    <citation type="submission" date="2018-11" db="EMBL/GenBank/DDBJ databases">
        <authorList>
            <consortium name="Pathogen Informatics"/>
        </authorList>
    </citation>
    <scope>NUCLEOTIDE SEQUENCE [LARGE SCALE GENOMIC DNA]</scope>
    <source>
        <strain evidence="1 2">NST_G2</strain>
    </source>
</reference>